<reference evidence="3 4" key="1">
    <citation type="submission" date="2016-10" db="EMBL/GenBank/DDBJ databases">
        <authorList>
            <person name="de Groot N.N."/>
        </authorList>
    </citation>
    <scope>NUCLEOTIDE SEQUENCE [LARGE SCALE GENOMIC DNA]</scope>
    <source>
        <strain evidence="3 4">B25</strain>
    </source>
</reference>
<dbReference type="Gene3D" id="3.10.129.10">
    <property type="entry name" value="Hotdog Thioesterase"/>
    <property type="match status" value="1"/>
</dbReference>
<feature type="domain" description="Thioesterase" evidence="2">
    <location>
        <begin position="48"/>
        <end position="119"/>
    </location>
</feature>
<gene>
    <name evidence="3" type="ORF">SAMN04487977_11224</name>
</gene>
<evidence type="ECO:0000256" key="1">
    <source>
        <dbReference type="ARBA" id="ARBA00022801"/>
    </source>
</evidence>
<dbReference type="GO" id="GO:0016289">
    <property type="term" value="F:acyl-CoA hydrolase activity"/>
    <property type="evidence" value="ECO:0007669"/>
    <property type="project" value="UniProtKB-ARBA"/>
</dbReference>
<dbReference type="AlphaFoldDB" id="A0A1H9JCC4"/>
<accession>A0A1H9JCC4</accession>
<evidence type="ECO:0000259" key="2">
    <source>
        <dbReference type="Pfam" id="PF03061"/>
    </source>
</evidence>
<dbReference type="EMBL" id="FOFU01000012">
    <property type="protein sequence ID" value="SEQ84245.1"/>
    <property type="molecule type" value="Genomic_DNA"/>
</dbReference>
<dbReference type="OrthoDB" id="286702at2"/>
<dbReference type="PANTHER" id="PTHR42856:SF1">
    <property type="entry name" value="ACYL-COENZYME A THIOESTERASE PAAI"/>
    <property type="match status" value="1"/>
</dbReference>
<keyword evidence="4" id="KW-1185">Reference proteome</keyword>
<dbReference type="STRING" id="163.SAMN04487775_101425"/>
<evidence type="ECO:0000313" key="4">
    <source>
        <dbReference type="Proteomes" id="UP000182360"/>
    </source>
</evidence>
<dbReference type="InterPro" id="IPR006683">
    <property type="entry name" value="Thioestr_dom"/>
</dbReference>
<sequence length="132" mass="14435">MTDLEKAREFFGGDLYATETTGIVIDEVGEHYARCSMEITRKHQNAYGGVMGGATFTLADYTFAVASNFNQPQTVSVTSQINFIGMAKGTKLISESRLIKDGRSTCLYEIDITDDLGTKIAFVTISGMKLVK</sequence>
<dbReference type="NCBIfam" id="TIGR00369">
    <property type="entry name" value="unchar_dom_1"/>
    <property type="match status" value="1"/>
</dbReference>
<dbReference type="RefSeq" id="WP_074645389.1">
    <property type="nucleotide sequence ID" value="NZ_FOFU01000012.1"/>
</dbReference>
<dbReference type="InterPro" id="IPR052723">
    <property type="entry name" value="Acyl-CoA_thioesterase_PaaI"/>
</dbReference>
<dbReference type="PANTHER" id="PTHR42856">
    <property type="entry name" value="ACYL-COENZYME A THIOESTERASE PAAI"/>
    <property type="match status" value="1"/>
</dbReference>
<dbReference type="Proteomes" id="UP000182360">
    <property type="component" value="Unassembled WGS sequence"/>
</dbReference>
<evidence type="ECO:0000313" key="3">
    <source>
        <dbReference type="EMBL" id="SEQ84245.1"/>
    </source>
</evidence>
<dbReference type="SUPFAM" id="SSF54637">
    <property type="entry name" value="Thioesterase/thiol ester dehydrase-isomerase"/>
    <property type="match status" value="1"/>
</dbReference>
<dbReference type="InterPro" id="IPR003736">
    <property type="entry name" value="PAAI_dom"/>
</dbReference>
<keyword evidence="1" id="KW-0378">Hydrolase</keyword>
<protein>
    <submittedName>
        <fullName evidence="3">Acyl-CoA thioesterase</fullName>
    </submittedName>
</protein>
<dbReference type="Pfam" id="PF03061">
    <property type="entry name" value="4HBT"/>
    <property type="match status" value="1"/>
</dbReference>
<proteinExistence type="predicted"/>
<name>A0A1H9JCC4_9SPIR</name>
<dbReference type="CDD" id="cd03443">
    <property type="entry name" value="PaaI_thioesterase"/>
    <property type="match status" value="1"/>
</dbReference>
<organism evidence="3 4">
    <name type="scientific">Treponema bryantii</name>
    <dbReference type="NCBI Taxonomy" id="163"/>
    <lineage>
        <taxon>Bacteria</taxon>
        <taxon>Pseudomonadati</taxon>
        <taxon>Spirochaetota</taxon>
        <taxon>Spirochaetia</taxon>
        <taxon>Spirochaetales</taxon>
        <taxon>Treponemataceae</taxon>
        <taxon>Treponema</taxon>
    </lineage>
</organism>
<dbReference type="InterPro" id="IPR029069">
    <property type="entry name" value="HotDog_dom_sf"/>
</dbReference>